<evidence type="ECO:0000313" key="1">
    <source>
        <dbReference type="EMBL" id="ASJ53316.1"/>
    </source>
</evidence>
<dbReference type="RefSeq" id="WP_088907143.1">
    <property type="nucleotide sequence ID" value="NZ_CP018145.1"/>
</dbReference>
<accession>A0A220ME68</accession>
<gene>
    <name evidence="1" type="ORF">BP422_06970</name>
</gene>
<organism evidence="1 2">
    <name type="scientific">Brevibacillus formosus</name>
    <dbReference type="NCBI Taxonomy" id="54913"/>
    <lineage>
        <taxon>Bacteria</taxon>
        <taxon>Bacillati</taxon>
        <taxon>Bacillota</taxon>
        <taxon>Bacilli</taxon>
        <taxon>Bacillales</taxon>
        <taxon>Paenibacillaceae</taxon>
        <taxon>Brevibacillus</taxon>
    </lineage>
</organism>
<dbReference type="Proteomes" id="UP000197781">
    <property type="component" value="Chromosome"/>
</dbReference>
<proteinExistence type="predicted"/>
<protein>
    <submittedName>
        <fullName evidence="1">Uncharacterized protein</fullName>
    </submittedName>
</protein>
<dbReference type="KEGG" id="bfm:BP422_06970"/>
<dbReference type="EMBL" id="CP018145">
    <property type="protein sequence ID" value="ASJ53316.1"/>
    <property type="molecule type" value="Genomic_DNA"/>
</dbReference>
<evidence type="ECO:0000313" key="2">
    <source>
        <dbReference type="Proteomes" id="UP000197781"/>
    </source>
</evidence>
<sequence>MCLELFVMIRETPGIEPNPKVSPYVLTGKLSREKSPHFFRHFPKKQAWLVRTEEGCACRFNISKHPDKVKLGMYPEEERPRYYQEYVEDYQKSMARMMHLRQWCEELLDHDKAQVELYGLWIGDKFTKREPIYSTIEELFSPKKFRLDEKHYILTK</sequence>
<reference evidence="1 2" key="1">
    <citation type="submission" date="2016-11" db="EMBL/GenBank/DDBJ databases">
        <authorList>
            <person name="Jaros S."/>
            <person name="Januszkiewicz K."/>
            <person name="Wedrychowicz H."/>
        </authorList>
    </citation>
    <scope>NUCLEOTIDE SEQUENCE [LARGE SCALE GENOMIC DNA]</scope>
    <source>
        <strain evidence="1 2">NF2</strain>
    </source>
</reference>
<name>A0A220ME68_9BACL</name>
<dbReference type="AlphaFoldDB" id="A0A220ME68"/>